<evidence type="ECO:0000313" key="1">
    <source>
        <dbReference type="EMBL" id="KAI4589798.1"/>
    </source>
</evidence>
<sequence length="215" mass="22960">MGNEKRQETVVILGKKKLKKCGQTSILLQCGLNSLAITLHKALKHMFSSLHPQQPSGRGANVHGICECSGQNEINDNTLTPCLLLPSVREPGRLSTLAGVRKGLALPERVNGASPGPPPSPTRPGFQMTGGVGGTAVNSERTMYPALGNRALPSSEYLGNTSSRRAAHAGEHGRAHSAHYRNSRSAQPASPRNFQRPPRNFSQLHHGCPPPLPPL</sequence>
<reference evidence="1" key="1">
    <citation type="submission" date="2022-03" db="EMBL/GenBank/DDBJ databases">
        <title>Genomic analyses of argali, domestic sheep and their hybrids provide insights into chromosomal evolution, heterosis and genetic basis of agronomic traits.</title>
        <authorList>
            <person name="Li M."/>
        </authorList>
    </citation>
    <scope>NUCLEOTIDE SEQUENCE</scope>
    <source>
        <strain evidence="1">F1 hybrid</strain>
    </source>
</reference>
<keyword evidence="2" id="KW-1185">Reference proteome</keyword>
<protein>
    <submittedName>
        <fullName evidence="1">Uncharacterized protein</fullName>
    </submittedName>
</protein>
<dbReference type="Proteomes" id="UP001057279">
    <property type="component" value="Linkage Group LG01"/>
</dbReference>
<comment type="caution">
    <text evidence="1">The sequence shown here is derived from an EMBL/GenBank/DDBJ whole genome shotgun (WGS) entry which is preliminary data.</text>
</comment>
<organism evidence="1 2">
    <name type="scientific">Ovis ammon polii x Ovis aries</name>
    <dbReference type="NCBI Taxonomy" id="2918886"/>
    <lineage>
        <taxon>Eukaryota</taxon>
        <taxon>Metazoa</taxon>
        <taxon>Chordata</taxon>
        <taxon>Craniata</taxon>
        <taxon>Vertebrata</taxon>
        <taxon>Euteleostomi</taxon>
        <taxon>Mammalia</taxon>
        <taxon>Eutheria</taxon>
        <taxon>Laurasiatheria</taxon>
        <taxon>Artiodactyla</taxon>
        <taxon>Ruminantia</taxon>
        <taxon>Pecora</taxon>
        <taxon>Bovidae</taxon>
        <taxon>Caprinae</taxon>
        <taxon>Ovis</taxon>
    </lineage>
</organism>
<proteinExistence type="predicted"/>
<gene>
    <name evidence="1" type="ORF">MJG53_000847</name>
</gene>
<name>A0ACB9VJ73_9CETA</name>
<accession>A0ACB9VJ73</accession>
<dbReference type="EMBL" id="CM043026">
    <property type="protein sequence ID" value="KAI4589798.1"/>
    <property type="molecule type" value="Genomic_DNA"/>
</dbReference>
<evidence type="ECO:0000313" key="2">
    <source>
        <dbReference type="Proteomes" id="UP001057279"/>
    </source>
</evidence>